<sequence length="268" mass="30750">MKPNTRPSKSNSGINRSIRIWTWWLVLGLSLPAVYYTARYVYRDLSAIAQENESLRVAQRWSESVIAGHEKVITDYETCLLRRMEDELPLELSCPLERLSTRDRLIEGLLAPVENKSKPWQVKRFENLHTLIQTPEQKIRWAPRVVEMIDDGLVGEPHSCWATFQLLASFGSAAKSAIPKLERKIDYEYPQGVIDVGSTILAIDPNFDMMPHLVKTIETHPDNGPKITMFLKRVIPREHAIRMLRQAIDKATDPAQRNQLNDVLLSIL</sequence>
<evidence type="ECO:0000313" key="3">
    <source>
        <dbReference type="Proteomes" id="UP000238322"/>
    </source>
</evidence>
<accession>A0A2S8FK53</accession>
<dbReference type="RefSeq" id="WP_105331548.1">
    <property type="nucleotide sequence ID" value="NZ_PUHY01000012.1"/>
</dbReference>
<reference evidence="2 3" key="1">
    <citation type="submission" date="2018-02" db="EMBL/GenBank/DDBJ databases">
        <title>Comparative genomes isolates from brazilian mangrove.</title>
        <authorList>
            <person name="Araujo J.E."/>
            <person name="Taketani R.G."/>
            <person name="Silva M.C.P."/>
            <person name="Loureco M.V."/>
            <person name="Andreote F.D."/>
        </authorList>
    </citation>
    <scope>NUCLEOTIDE SEQUENCE [LARGE SCALE GENOMIC DNA]</scope>
    <source>
        <strain evidence="2 3">Hex-1 MGV</strain>
    </source>
</reference>
<keyword evidence="1" id="KW-1133">Transmembrane helix</keyword>
<evidence type="ECO:0008006" key="4">
    <source>
        <dbReference type="Google" id="ProtNLM"/>
    </source>
</evidence>
<dbReference type="Proteomes" id="UP000238322">
    <property type="component" value="Unassembled WGS sequence"/>
</dbReference>
<comment type="caution">
    <text evidence="2">The sequence shown here is derived from an EMBL/GenBank/DDBJ whole genome shotgun (WGS) entry which is preliminary data.</text>
</comment>
<gene>
    <name evidence="2" type="ORF">C5Y83_20195</name>
</gene>
<proteinExistence type="predicted"/>
<evidence type="ECO:0000313" key="2">
    <source>
        <dbReference type="EMBL" id="PQO32537.1"/>
    </source>
</evidence>
<organism evidence="2 3">
    <name type="scientific">Blastopirellula marina</name>
    <dbReference type="NCBI Taxonomy" id="124"/>
    <lineage>
        <taxon>Bacteria</taxon>
        <taxon>Pseudomonadati</taxon>
        <taxon>Planctomycetota</taxon>
        <taxon>Planctomycetia</taxon>
        <taxon>Pirellulales</taxon>
        <taxon>Pirellulaceae</taxon>
        <taxon>Blastopirellula</taxon>
    </lineage>
</organism>
<keyword evidence="1" id="KW-0812">Transmembrane</keyword>
<feature type="transmembrane region" description="Helical" evidence="1">
    <location>
        <begin position="20"/>
        <end position="38"/>
    </location>
</feature>
<dbReference type="AlphaFoldDB" id="A0A2S8FK53"/>
<protein>
    <recommendedName>
        <fullName evidence="4">HEAT repeat domain-containing protein</fullName>
    </recommendedName>
</protein>
<keyword evidence="1" id="KW-0472">Membrane</keyword>
<name>A0A2S8FK53_9BACT</name>
<evidence type="ECO:0000256" key="1">
    <source>
        <dbReference type="SAM" id="Phobius"/>
    </source>
</evidence>
<dbReference type="EMBL" id="PUHY01000012">
    <property type="protein sequence ID" value="PQO32537.1"/>
    <property type="molecule type" value="Genomic_DNA"/>
</dbReference>